<dbReference type="PANTHER" id="PTHR12714">
    <property type="entry name" value="PROTEIN-S ISOPRENYLCYSTEINE O-METHYLTRANSFERASE"/>
    <property type="match status" value="1"/>
</dbReference>
<evidence type="ECO:0000256" key="3">
    <source>
        <dbReference type="ARBA" id="ARBA00022989"/>
    </source>
</evidence>
<dbReference type="EMBL" id="HG992338">
    <property type="protein sequence ID" value="CAE6824289.1"/>
    <property type="molecule type" value="Genomic_DNA"/>
</dbReference>
<evidence type="ECO:0000256" key="2">
    <source>
        <dbReference type="ARBA" id="ARBA00022692"/>
    </source>
</evidence>
<evidence type="ECO:0008006" key="9">
    <source>
        <dbReference type="Google" id="ProtNLM"/>
    </source>
</evidence>
<dbReference type="EMBL" id="HG992341">
    <property type="protein sequence ID" value="CAE6820230.1"/>
    <property type="molecule type" value="Genomic_DNA"/>
</dbReference>
<name>A0A8D6VHP4_9XANT</name>
<keyword evidence="3 5" id="KW-1133">Transmembrane helix</keyword>
<dbReference type="Gene3D" id="1.20.120.1630">
    <property type="match status" value="1"/>
</dbReference>
<feature type="transmembrane region" description="Helical" evidence="5">
    <location>
        <begin position="66"/>
        <end position="87"/>
    </location>
</feature>
<dbReference type="EMBL" id="HG992341">
    <property type="protein sequence ID" value="CAE6820252.1"/>
    <property type="molecule type" value="Genomic_DNA"/>
</dbReference>
<evidence type="ECO:0000313" key="8">
    <source>
        <dbReference type="Proteomes" id="UP000835287"/>
    </source>
</evidence>
<reference evidence="6 8" key="1">
    <citation type="submission" date="2021-02" db="EMBL/GenBank/DDBJ databases">
        <authorList>
            <person name="Pothier F. J."/>
        </authorList>
    </citation>
    <scope>NUCLEOTIDE SEQUENCE</scope>
    <source>
        <strain evidence="7 8">301</strain>
        <strain evidence="6">CFBP 1159</strain>
    </source>
</reference>
<evidence type="ECO:0000256" key="4">
    <source>
        <dbReference type="ARBA" id="ARBA00023136"/>
    </source>
</evidence>
<feature type="transmembrane region" description="Helical" evidence="5">
    <location>
        <begin position="116"/>
        <end position="139"/>
    </location>
</feature>
<dbReference type="AlphaFoldDB" id="A0A8D6VHP4"/>
<sequence>MAADAGRTVVNNQPYGHSDTRVWRAPWLVKITLPAHFALALGMGAWLQSALQLPLPAPTPLAWIELAGGVIACLGLALAVSCFILFARRRTTIMPSGHPSRLVLDGPYRFTRNPMYLALVLSYVGLCLQLGLLWAVALLPLPWLALQLYVIPFEEARLRNEFGRQYSAYRARVRRWL</sequence>
<feature type="transmembrane region" description="Helical" evidence="5">
    <location>
        <begin position="27"/>
        <end position="46"/>
    </location>
</feature>
<accession>A0A8D6VHP4</accession>
<dbReference type="PANTHER" id="PTHR12714:SF24">
    <property type="entry name" value="SLR1182 PROTEIN"/>
    <property type="match status" value="1"/>
</dbReference>
<organism evidence="6">
    <name type="scientific">Xanthomonas arboricola pv. corylina</name>
    <dbReference type="NCBI Taxonomy" id="487821"/>
    <lineage>
        <taxon>Bacteria</taxon>
        <taxon>Pseudomonadati</taxon>
        <taxon>Pseudomonadota</taxon>
        <taxon>Gammaproteobacteria</taxon>
        <taxon>Lysobacterales</taxon>
        <taxon>Lysobacteraceae</taxon>
        <taxon>Xanthomonas</taxon>
    </lineage>
</organism>
<evidence type="ECO:0000313" key="7">
    <source>
        <dbReference type="EMBL" id="CAE6824289.1"/>
    </source>
</evidence>
<keyword evidence="8" id="KW-1185">Reference proteome</keyword>
<evidence type="ECO:0000256" key="5">
    <source>
        <dbReference type="SAM" id="Phobius"/>
    </source>
</evidence>
<proteinExistence type="predicted"/>
<protein>
    <recommendedName>
        <fullName evidence="9">Isoprenylcysteine carboxylmethyltransferase family protein</fullName>
    </recommendedName>
</protein>
<evidence type="ECO:0000313" key="6">
    <source>
        <dbReference type="EMBL" id="CAE6820252.1"/>
    </source>
</evidence>
<dbReference type="GO" id="GO:0016740">
    <property type="term" value="F:transferase activity"/>
    <property type="evidence" value="ECO:0007669"/>
    <property type="project" value="UniProtKB-ARBA"/>
</dbReference>
<dbReference type="InterPro" id="IPR007318">
    <property type="entry name" value="Phopholipid_MeTrfase"/>
</dbReference>
<dbReference type="EMBL" id="HG992338">
    <property type="protein sequence ID" value="CAE6824305.1"/>
    <property type="molecule type" value="Genomic_DNA"/>
</dbReference>
<gene>
    <name evidence="6" type="ORF">CFBP1159_33420</name>
    <name evidence="7" type="ORF">XAC301_34510</name>
</gene>
<evidence type="ECO:0000256" key="1">
    <source>
        <dbReference type="ARBA" id="ARBA00004127"/>
    </source>
</evidence>
<comment type="subcellular location">
    <subcellularLocation>
        <location evidence="1">Endomembrane system</location>
        <topology evidence="1">Multi-pass membrane protein</topology>
    </subcellularLocation>
</comment>
<dbReference type="Proteomes" id="UP000835243">
    <property type="component" value="Chromosome"/>
</dbReference>
<dbReference type="Proteomes" id="UP000835287">
    <property type="component" value="Chromosome"/>
</dbReference>
<dbReference type="Pfam" id="PF04191">
    <property type="entry name" value="PEMT"/>
    <property type="match status" value="1"/>
</dbReference>
<keyword evidence="4 5" id="KW-0472">Membrane</keyword>
<keyword evidence="2 5" id="KW-0812">Transmembrane</keyword>
<dbReference type="GO" id="GO:0012505">
    <property type="term" value="C:endomembrane system"/>
    <property type="evidence" value="ECO:0007669"/>
    <property type="project" value="UniProtKB-SubCell"/>
</dbReference>